<feature type="compositionally biased region" description="Low complexity" evidence="1">
    <location>
        <begin position="26"/>
        <end position="43"/>
    </location>
</feature>
<feature type="compositionally biased region" description="Basic residues" evidence="1">
    <location>
        <begin position="71"/>
        <end position="85"/>
    </location>
</feature>
<feature type="non-terminal residue" evidence="2">
    <location>
        <position position="1"/>
    </location>
</feature>
<organism evidence="2">
    <name type="scientific">uncultured Solirubrobacteraceae bacterium</name>
    <dbReference type="NCBI Taxonomy" id="1162706"/>
    <lineage>
        <taxon>Bacteria</taxon>
        <taxon>Bacillati</taxon>
        <taxon>Actinomycetota</taxon>
        <taxon>Thermoleophilia</taxon>
        <taxon>Solirubrobacterales</taxon>
        <taxon>Solirubrobacteraceae</taxon>
        <taxon>environmental samples</taxon>
    </lineage>
</organism>
<gene>
    <name evidence="2" type="ORF">AVDCRST_MAG13-3057</name>
</gene>
<dbReference type="EMBL" id="CADCVO010000495">
    <property type="protein sequence ID" value="CAA9515597.1"/>
    <property type="molecule type" value="Genomic_DNA"/>
</dbReference>
<name>A0A6J4T7W9_9ACTN</name>
<evidence type="ECO:0000313" key="2">
    <source>
        <dbReference type="EMBL" id="CAA9515597.1"/>
    </source>
</evidence>
<evidence type="ECO:0000256" key="1">
    <source>
        <dbReference type="SAM" id="MobiDB-lite"/>
    </source>
</evidence>
<accession>A0A6J4T7W9</accession>
<dbReference type="AlphaFoldDB" id="A0A6J4T7W9"/>
<feature type="region of interest" description="Disordered" evidence="1">
    <location>
        <begin position="1"/>
        <end position="85"/>
    </location>
</feature>
<feature type="compositionally biased region" description="Basic and acidic residues" evidence="1">
    <location>
        <begin position="48"/>
        <end position="57"/>
    </location>
</feature>
<reference evidence="2" key="1">
    <citation type="submission" date="2020-02" db="EMBL/GenBank/DDBJ databases">
        <authorList>
            <person name="Meier V. D."/>
        </authorList>
    </citation>
    <scope>NUCLEOTIDE SEQUENCE</scope>
    <source>
        <strain evidence="2">AVDCRST_MAG13</strain>
    </source>
</reference>
<sequence length="85" mass="9114">ADQVHPSGRRRRGRQARPALPRDRPGPAARRGPGAAPAAARRVVPPRDGPRGRRPLEPHAPVGARGARGPARARRGRRAARPARL</sequence>
<feature type="non-terminal residue" evidence="2">
    <location>
        <position position="85"/>
    </location>
</feature>
<protein>
    <submittedName>
        <fullName evidence="2">Uncharacterized protein</fullName>
    </submittedName>
</protein>
<proteinExistence type="predicted"/>